<evidence type="ECO:0000313" key="2">
    <source>
        <dbReference type="EMBL" id="HGL41472.1"/>
    </source>
</evidence>
<keyword evidence="1" id="KW-0472">Membrane</keyword>
<reference evidence="2" key="1">
    <citation type="journal article" date="2020" name="mSystems">
        <title>Genome- and Community-Level Interaction Insights into Carbon Utilization and Element Cycling Functions of Hydrothermarchaeota in Hydrothermal Sediment.</title>
        <authorList>
            <person name="Zhou Z."/>
            <person name="Liu Y."/>
            <person name="Xu W."/>
            <person name="Pan J."/>
            <person name="Luo Z.H."/>
            <person name="Li M."/>
        </authorList>
    </citation>
    <scope>NUCLEOTIDE SEQUENCE [LARGE SCALE GENOMIC DNA]</scope>
    <source>
        <strain evidence="2">SpSt-669</strain>
    </source>
</reference>
<gene>
    <name evidence="2" type="ORF">ENU43_07425</name>
</gene>
<keyword evidence="1" id="KW-0812">Transmembrane</keyword>
<protein>
    <recommendedName>
        <fullName evidence="3">Zinc ribbon domain-containing protein</fullName>
    </recommendedName>
</protein>
<evidence type="ECO:0008006" key="3">
    <source>
        <dbReference type="Google" id="ProtNLM"/>
    </source>
</evidence>
<dbReference type="AlphaFoldDB" id="A0A7J3G6T2"/>
<dbReference type="EMBL" id="DTCM01000087">
    <property type="protein sequence ID" value="HGL41472.1"/>
    <property type="molecule type" value="Genomic_DNA"/>
</dbReference>
<accession>A0A7J3G6T2</accession>
<feature type="transmembrane region" description="Helical" evidence="1">
    <location>
        <begin position="32"/>
        <end position="52"/>
    </location>
</feature>
<proteinExistence type="predicted"/>
<organism evidence="2">
    <name type="scientific">Caldiarchaeum subterraneum</name>
    <dbReference type="NCBI Taxonomy" id="311458"/>
    <lineage>
        <taxon>Archaea</taxon>
        <taxon>Nitrososphaerota</taxon>
        <taxon>Candidatus Caldarchaeales</taxon>
        <taxon>Candidatus Caldarchaeaceae</taxon>
        <taxon>Candidatus Caldarchaeum</taxon>
    </lineage>
</organism>
<evidence type="ECO:0000256" key="1">
    <source>
        <dbReference type="SAM" id="Phobius"/>
    </source>
</evidence>
<name>A0A7J3G6T2_CALS0</name>
<keyword evidence="1" id="KW-1133">Transmembrane helix</keyword>
<sequence length="88" mass="9999">MQKKLTSSLLVPGLIALALVYGIQLVNEGHLFEGVLLMVVGIFGGVYAEYLLQRWRMSYCDYCGGKMRKDVGGLYYCDRCRRFAPRRA</sequence>
<comment type="caution">
    <text evidence="2">The sequence shown here is derived from an EMBL/GenBank/DDBJ whole genome shotgun (WGS) entry which is preliminary data.</text>
</comment>